<dbReference type="Gene3D" id="3.40.50.300">
    <property type="entry name" value="P-loop containing nucleotide triphosphate hydrolases"/>
    <property type="match status" value="1"/>
</dbReference>
<evidence type="ECO:0000256" key="5">
    <source>
        <dbReference type="SAM" id="Phobius"/>
    </source>
</evidence>
<dbReference type="InterPro" id="IPR007016">
    <property type="entry name" value="O-antigen_ligase-rel_domated"/>
</dbReference>
<evidence type="ECO:0000259" key="6">
    <source>
        <dbReference type="Pfam" id="PF04932"/>
    </source>
</evidence>
<sequence length="999" mass="108072">MAARTWGNRLQTIDQPTTTQAPRQRPPWSTAAAIGLAIAAIPLLIFAIFNKWGVLVLVVIALTVGLSIWVWQRGLFFYEAVAFLIHFDGLGAGPIRMGRAVALVAGLLMIYKLVVQRWRPPALPLRTWAPVFVLLTWAAASGLWSAEALSFLNTMGQFMLGVVFFCITALMVDSHRALHKFLRAYWIGGLFGASLGILALFLGTRSVGFGKDPNFFGLLMASMIPLTVYYRRHAATVKIKWWYTFTLFAVLAGAAGAGSRSGLIGAAIALFGTMVTRPGLSAGRRSRVAIGALLLAVMAFGVGFVANPNNLERGFSDRGAGRLDFWTVTSALIQEQPVTGYGFGQLRLLISPNLLVTPGSQQLNEDRDDVSSHNTWMDVTGDLGVIGLLMFVSIFLMTMLNLLRPRWLQMKEISVTLFVMLLPVLSSSMFLPLLNNKLAWAVIGLAAGLQVPSWRSRWKGMSGVGQAEEPQVGQELERISPESYSNSSPVSRPGTWTDTWVDSVSLEQTPSGEVDRWQTERLAPGSELDPFVGQGSFQQSSPLDEDEVPLARWDLRFSTRARRQIVAAALIGGILGGVVASMLPVHYTATAAVIPPRLDRSVPSEYVLIDRERLQGVLTTVVSLAYAQELKTLSGVDLSVREISDRMSATRPKLGLLVQLQYSDTSQANVLAVQPYLVTAMDNIFENSRTAAEAQVADELRPTIPGEARYYSGAFYIRAYQDAVLGQEQPSVFWIVLVSIASAGLIATGLVMAGSRFPRVDPRDDVYEFTGLRKWTHVSGGTRKKTRSTPKQLEQIITSAVDAGTSGEFPSRIVVAAPRDGVEVRRLATGLAAACVADGRRVVLVDAQLADPALSARLARRRSKGVADLEAESVSGNEGNLTVQGVMRPVSARRLPREARQLLGADVDQLRFIAAGSRSARKQKVIGGAWLDQISPDVVVVVLAPPTLGGTAVSALMEWSDAAVLAVTEGITRTQDAEDAAGTVQLFSAGAEGIVCINN</sequence>
<feature type="transmembrane region" description="Helical" evidence="5">
    <location>
        <begin position="28"/>
        <end position="49"/>
    </location>
</feature>
<feature type="transmembrane region" description="Helical" evidence="5">
    <location>
        <begin position="215"/>
        <end position="232"/>
    </location>
</feature>
<feature type="transmembrane region" description="Helical" evidence="5">
    <location>
        <begin position="415"/>
        <end position="432"/>
    </location>
</feature>
<dbReference type="Pfam" id="PF04932">
    <property type="entry name" value="Wzy_C"/>
    <property type="match status" value="1"/>
</dbReference>
<feature type="transmembrane region" description="Helical" evidence="5">
    <location>
        <begin position="732"/>
        <end position="753"/>
    </location>
</feature>
<evidence type="ECO:0000256" key="4">
    <source>
        <dbReference type="ARBA" id="ARBA00023136"/>
    </source>
</evidence>
<feature type="transmembrane region" description="Helical" evidence="5">
    <location>
        <begin position="54"/>
        <end position="71"/>
    </location>
</feature>
<feature type="transmembrane region" description="Helical" evidence="5">
    <location>
        <begin position="565"/>
        <end position="587"/>
    </location>
</feature>
<name>A0A6J6QK01_9ZZZZ</name>
<dbReference type="EMBL" id="CAEZXS010000195">
    <property type="protein sequence ID" value="CAB4710003.1"/>
    <property type="molecule type" value="Genomic_DNA"/>
</dbReference>
<dbReference type="InterPro" id="IPR027417">
    <property type="entry name" value="P-loop_NTPase"/>
</dbReference>
<feature type="transmembrane region" description="Helical" evidence="5">
    <location>
        <begin position="97"/>
        <end position="115"/>
    </location>
</feature>
<evidence type="ECO:0000256" key="1">
    <source>
        <dbReference type="ARBA" id="ARBA00004141"/>
    </source>
</evidence>
<feature type="transmembrane region" description="Helical" evidence="5">
    <location>
        <begin position="287"/>
        <end position="306"/>
    </location>
</feature>
<dbReference type="PANTHER" id="PTHR37422:SF13">
    <property type="entry name" value="LIPOPOLYSACCHARIDE BIOSYNTHESIS PROTEIN PA4999-RELATED"/>
    <property type="match status" value="1"/>
</dbReference>
<feature type="domain" description="O-antigen ligase-related" evidence="6">
    <location>
        <begin position="246"/>
        <end position="392"/>
    </location>
</feature>
<evidence type="ECO:0000313" key="9">
    <source>
        <dbReference type="EMBL" id="CAB5069360.1"/>
    </source>
</evidence>
<feature type="transmembrane region" description="Helical" evidence="5">
    <location>
        <begin position="383"/>
        <end position="403"/>
    </location>
</feature>
<reference evidence="7" key="1">
    <citation type="submission" date="2020-05" db="EMBL/GenBank/DDBJ databases">
        <authorList>
            <person name="Chiriac C."/>
            <person name="Salcher M."/>
            <person name="Ghai R."/>
            <person name="Kavagutti S V."/>
        </authorList>
    </citation>
    <scope>NUCLEOTIDE SEQUENCE</scope>
</reference>
<feature type="transmembrane region" description="Helical" evidence="5">
    <location>
        <begin position="184"/>
        <end position="203"/>
    </location>
</feature>
<comment type="subcellular location">
    <subcellularLocation>
        <location evidence="1">Membrane</location>
        <topology evidence="1">Multi-pass membrane protein</topology>
    </subcellularLocation>
</comment>
<organism evidence="7">
    <name type="scientific">freshwater metagenome</name>
    <dbReference type="NCBI Taxonomy" id="449393"/>
    <lineage>
        <taxon>unclassified sequences</taxon>
        <taxon>metagenomes</taxon>
        <taxon>ecological metagenomes</taxon>
    </lineage>
</organism>
<dbReference type="EMBL" id="CAFBQW010000333">
    <property type="protein sequence ID" value="CAB5069360.1"/>
    <property type="molecule type" value="Genomic_DNA"/>
</dbReference>
<evidence type="ECO:0000256" key="3">
    <source>
        <dbReference type="ARBA" id="ARBA00022989"/>
    </source>
</evidence>
<keyword evidence="3 5" id="KW-1133">Transmembrane helix</keyword>
<feature type="transmembrane region" description="Helical" evidence="5">
    <location>
        <begin position="151"/>
        <end position="172"/>
    </location>
</feature>
<dbReference type="EMBL" id="CAFAAQ010000109">
    <property type="protein sequence ID" value="CAB4811696.1"/>
    <property type="molecule type" value="Genomic_DNA"/>
</dbReference>
<keyword evidence="4 5" id="KW-0472">Membrane</keyword>
<dbReference type="AlphaFoldDB" id="A0A6J6QK01"/>
<proteinExistence type="predicted"/>
<dbReference type="InterPro" id="IPR051533">
    <property type="entry name" value="WaaL-like"/>
</dbReference>
<protein>
    <submittedName>
        <fullName evidence="7">Unannotated protein</fullName>
    </submittedName>
</protein>
<evidence type="ECO:0000313" key="7">
    <source>
        <dbReference type="EMBL" id="CAB4710003.1"/>
    </source>
</evidence>
<feature type="transmembrane region" description="Helical" evidence="5">
    <location>
        <begin position="127"/>
        <end position="145"/>
    </location>
</feature>
<evidence type="ECO:0000256" key="2">
    <source>
        <dbReference type="ARBA" id="ARBA00022692"/>
    </source>
</evidence>
<keyword evidence="2 5" id="KW-0812">Transmembrane</keyword>
<feature type="transmembrane region" description="Helical" evidence="5">
    <location>
        <begin position="263"/>
        <end position="280"/>
    </location>
</feature>
<dbReference type="GO" id="GO:0016020">
    <property type="term" value="C:membrane"/>
    <property type="evidence" value="ECO:0007669"/>
    <property type="project" value="UniProtKB-SubCell"/>
</dbReference>
<dbReference type="PANTHER" id="PTHR37422">
    <property type="entry name" value="TEICHURONIC ACID BIOSYNTHESIS PROTEIN TUAE"/>
    <property type="match status" value="1"/>
</dbReference>
<feature type="transmembrane region" description="Helical" evidence="5">
    <location>
        <begin position="239"/>
        <end position="257"/>
    </location>
</feature>
<gene>
    <name evidence="7" type="ORF">UFOPK2582_01377</name>
    <name evidence="8" type="ORF">UFOPK3046_01195</name>
    <name evidence="9" type="ORF">UFOPK4354_02019</name>
</gene>
<accession>A0A6J6QK01</accession>
<evidence type="ECO:0000313" key="8">
    <source>
        <dbReference type="EMBL" id="CAB4811696.1"/>
    </source>
</evidence>
<dbReference type="SUPFAM" id="SSF52540">
    <property type="entry name" value="P-loop containing nucleoside triphosphate hydrolases"/>
    <property type="match status" value="1"/>
</dbReference>